<evidence type="ECO:0000313" key="2">
    <source>
        <dbReference type="EMBL" id="MBB1095497.1"/>
    </source>
</evidence>
<evidence type="ECO:0000313" key="3">
    <source>
        <dbReference type="Proteomes" id="UP000534578"/>
    </source>
</evidence>
<sequence>MQWFDKEFNRLTVGELFAILKLRAEVFNGEQQSSYPDPDDNDQHAHHVFAIDNGKVIAYARYFKQNDAITFGRVVVASQARGIGLGGKIVEHLLTGIANNFPHTEIVIHAQAYVEQFYQKYDFKAVGDHFIEAEREHVMMIHEPLKKEESGNYGN</sequence>
<dbReference type="GO" id="GO:0016747">
    <property type="term" value="F:acyltransferase activity, transferring groups other than amino-acyl groups"/>
    <property type="evidence" value="ECO:0007669"/>
    <property type="project" value="InterPro"/>
</dbReference>
<organism evidence="2 3">
    <name type="scientific">Limosilactobacillus agrestis</name>
    <dbReference type="NCBI Taxonomy" id="2759748"/>
    <lineage>
        <taxon>Bacteria</taxon>
        <taxon>Bacillati</taxon>
        <taxon>Bacillota</taxon>
        <taxon>Bacilli</taxon>
        <taxon>Lactobacillales</taxon>
        <taxon>Lactobacillaceae</taxon>
        <taxon>Limosilactobacillus</taxon>
    </lineage>
</organism>
<dbReference type="SUPFAM" id="SSF55729">
    <property type="entry name" value="Acyl-CoA N-acyltransferases (Nat)"/>
    <property type="match status" value="1"/>
</dbReference>
<feature type="domain" description="N-acetyltransferase" evidence="1">
    <location>
        <begin position="6"/>
        <end position="150"/>
    </location>
</feature>
<dbReference type="Pfam" id="PF13673">
    <property type="entry name" value="Acetyltransf_10"/>
    <property type="match status" value="1"/>
</dbReference>
<dbReference type="CDD" id="cd04301">
    <property type="entry name" value="NAT_SF"/>
    <property type="match status" value="1"/>
</dbReference>
<reference evidence="2 3" key="1">
    <citation type="submission" date="2020-07" db="EMBL/GenBank/DDBJ databases">
        <title>Description of Limosilactobacillus balticus sp. nov., Limosilactobacillus agrestis sp. nov., Limosilactobacillus albertensis sp. nov., Limosilactobacillus rudii sp. nov., Limosilactobacillus fastidiosus sp. nov., five novel Limosilactobacillus species isolated from the vertebrate gastrointestinal tract, and proposal of 6 subspecies of Limosilactobacillus reuteri adapted to the gastrointestinal tract of specific vertebrate hosts.</title>
        <authorList>
            <person name="Li F."/>
            <person name="Cheng C."/>
            <person name="Zheng J."/>
            <person name="Quevedo R.M."/>
            <person name="Li J."/>
            <person name="Roos S."/>
            <person name="Gaenzle M.G."/>
            <person name="Walter J."/>
        </authorList>
    </citation>
    <scope>NUCLEOTIDE SEQUENCE [LARGE SCALE GENOMIC DNA]</scope>
    <source>
        <strain evidence="2 3">BG-MG3-A</strain>
    </source>
</reference>
<name>A0A7W3UH91_9LACO</name>
<proteinExistence type="predicted"/>
<dbReference type="PROSITE" id="PS51186">
    <property type="entry name" value="GNAT"/>
    <property type="match status" value="1"/>
</dbReference>
<dbReference type="Proteomes" id="UP000534578">
    <property type="component" value="Unassembled WGS sequence"/>
</dbReference>
<dbReference type="AlphaFoldDB" id="A0A7W3UH91"/>
<dbReference type="InterPro" id="IPR000182">
    <property type="entry name" value="GNAT_dom"/>
</dbReference>
<evidence type="ECO:0000259" key="1">
    <source>
        <dbReference type="PROSITE" id="PS51186"/>
    </source>
</evidence>
<protein>
    <submittedName>
        <fullName evidence="2">GNAT family N-acetyltransferase</fullName>
    </submittedName>
</protein>
<gene>
    <name evidence="2" type="ORF">H5R92_04775</name>
</gene>
<dbReference type="InterPro" id="IPR016181">
    <property type="entry name" value="Acyl_CoA_acyltransferase"/>
</dbReference>
<dbReference type="EMBL" id="JACIVE010000054">
    <property type="protein sequence ID" value="MBB1095497.1"/>
    <property type="molecule type" value="Genomic_DNA"/>
</dbReference>
<dbReference type="Gene3D" id="3.40.630.30">
    <property type="match status" value="1"/>
</dbReference>
<comment type="caution">
    <text evidence="2">The sequence shown here is derived from an EMBL/GenBank/DDBJ whole genome shotgun (WGS) entry which is preliminary data.</text>
</comment>
<keyword evidence="2" id="KW-0808">Transferase</keyword>
<accession>A0A7W3UH91</accession>